<evidence type="ECO:0000313" key="1">
    <source>
        <dbReference type="EMBL" id="GGD76515.1"/>
    </source>
</evidence>
<sequence length="49" mass="5217">MTVPVITQMVAASDKLLVTATGVIQRILTSLNYMIITGAKGDNLAELLQ</sequence>
<evidence type="ECO:0000313" key="2">
    <source>
        <dbReference type="Proteomes" id="UP000614272"/>
    </source>
</evidence>
<dbReference type="EMBL" id="BMGJ01000018">
    <property type="protein sequence ID" value="GGD76515.1"/>
    <property type="molecule type" value="Genomic_DNA"/>
</dbReference>
<proteinExistence type="predicted"/>
<keyword evidence="2" id="KW-1185">Reference proteome</keyword>
<name>A0ABQ1RQX8_9ALTE</name>
<organism evidence="1 2">
    <name type="scientific">Lacimicrobium alkaliphilum</name>
    <dbReference type="NCBI Taxonomy" id="1526571"/>
    <lineage>
        <taxon>Bacteria</taxon>
        <taxon>Pseudomonadati</taxon>
        <taxon>Pseudomonadota</taxon>
        <taxon>Gammaproteobacteria</taxon>
        <taxon>Alteromonadales</taxon>
        <taxon>Alteromonadaceae</taxon>
        <taxon>Lacimicrobium</taxon>
    </lineage>
</organism>
<comment type="caution">
    <text evidence="1">The sequence shown here is derived from an EMBL/GenBank/DDBJ whole genome shotgun (WGS) entry which is preliminary data.</text>
</comment>
<dbReference type="Proteomes" id="UP000614272">
    <property type="component" value="Unassembled WGS sequence"/>
</dbReference>
<protein>
    <submittedName>
        <fullName evidence="1">Uncharacterized protein</fullName>
    </submittedName>
</protein>
<gene>
    <name evidence="1" type="ORF">GCM10011357_34430</name>
</gene>
<reference evidence="2" key="1">
    <citation type="journal article" date="2019" name="Int. J. Syst. Evol. Microbiol.">
        <title>The Global Catalogue of Microorganisms (GCM) 10K type strain sequencing project: providing services to taxonomists for standard genome sequencing and annotation.</title>
        <authorList>
            <consortium name="The Broad Institute Genomics Platform"/>
            <consortium name="The Broad Institute Genome Sequencing Center for Infectious Disease"/>
            <person name="Wu L."/>
            <person name="Ma J."/>
        </authorList>
    </citation>
    <scope>NUCLEOTIDE SEQUENCE [LARGE SCALE GENOMIC DNA]</scope>
    <source>
        <strain evidence="2">CGMCC 1.12923</strain>
    </source>
</reference>
<accession>A0ABQ1RQX8</accession>